<dbReference type="InterPro" id="IPR001245">
    <property type="entry name" value="Ser-Thr/Tyr_kinase_cat_dom"/>
</dbReference>
<evidence type="ECO:0000259" key="10">
    <source>
        <dbReference type="PROSITE" id="PS50011"/>
    </source>
</evidence>
<evidence type="ECO:0000256" key="5">
    <source>
        <dbReference type="ARBA" id="ARBA00022741"/>
    </source>
</evidence>
<evidence type="ECO:0000256" key="3">
    <source>
        <dbReference type="ARBA" id="ARBA00022475"/>
    </source>
</evidence>
<keyword evidence="5" id="KW-0547">Nucleotide-binding</keyword>
<dbReference type="EC" id="2.7.11.1" evidence="2"/>
<organism evidence="11 12">
    <name type="scientific">Perilla frutescens var. hirtella</name>
    <name type="common">Perilla citriodora</name>
    <name type="synonym">Perilla setoyensis</name>
    <dbReference type="NCBI Taxonomy" id="608512"/>
    <lineage>
        <taxon>Eukaryota</taxon>
        <taxon>Viridiplantae</taxon>
        <taxon>Streptophyta</taxon>
        <taxon>Embryophyta</taxon>
        <taxon>Tracheophyta</taxon>
        <taxon>Spermatophyta</taxon>
        <taxon>Magnoliopsida</taxon>
        <taxon>eudicotyledons</taxon>
        <taxon>Gunneridae</taxon>
        <taxon>Pentapetalae</taxon>
        <taxon>asterids</taxon>
        <taxon>lamiids</taxon>
        <taxon>Lamiales</taxon>
        <taxon>Lamiaceae</taxon>
        <taxon>Nepetoideae</taxon>
        <taxon>Elsholtzieae</taxon>
        <taxon>Perilla</taxon>
    </lineage>
</organism>
<feature type="domain" description="Protein kinase" evidence="10">
    <location>
        <begin position="134"/>
        <end position="417"/>
    </location>
</feature>
<dbReference type="PANTHER" id="PTHR45621">
    <property type="entry name" value="OS01G0588500 PROTEIN-RELATED"/>
    <property type="match status" value="1"/>
</dbReference>
<comment type="catalytic activity">
    <reaction evidence="8">
        <text>L-threonyl-[protein] + ATP = O-phospho-L-threonyl-[protein] + ADP + H(+)</text>
        <dbReference type="Rhea" id="RHEA:46608"/>
        <dbReference type="Rhea" id="RHEA-COMP:11060"/>
        <dbReference type="Rhea" id="RHEA-COMP:11605"/>
        <dbReference type="ChEBI" id="CHEBI:15378"/>
        <dbReference type="ChEBI" id="CHEBI:30013"/>
        <dbReference type="ChEBI" id="CHEBI:30616"/>
        <dbReference type="ChEBI" id="CHEBI:61977"/>
        <dbReference type="ChEBI" id="CHEBI:456216"/>
        <dbReference type="EC" id="2.7.11.1"/>
    </reaction>
</comment>
<dbReference type="FunFam" id="3.30.200.20:FF:000228">
    <property type="entry name" value="Serine/threonine-protein kinase BIK1"/>
    <property type="match status" value="1"/>
</dbReference>
<dbReference type="Gene3D" id="3.30.200.20">
    <property type="entry name" value="Phosphorylase Kinase, domain 1"/>
    <property type="match status" value="1"/>
</dbReference>
<protein>
    <recommendedName>
        <fullName evidence="2">non-specific serine/threonine protein kinase</fullName>
        <ecNumber evidence="2">2.7.11.1</ecNumber>
    </recommendedName>
</protein>
<comment type="catalytic activity">
    <reaction evidence="9">
        <text>L-seryl-[protein] + ATP = O-phospho-L-seryl-[protein] + ADP + H(+)</text>
        <dbReference type="Rhea" id="RHEA:17989"/>
        <dbReference type="Rhea" id="RHEA-COMP:9863"/>
        <dbReference type="Rhea" id="RHEA-COMP:11604"/>
        <dbReference type="ChEBI" id="CHEBI:15378"/>
        <dbReference type="ChEBI" id="CHEBI:29999"/>
        <dbReference type="ChEBI" id="CHEBI:30616"/>
        <dbReference type="ChEBI" id="CHEBI:83421"/>
        <dbReference type="ChEBI" id="CHEBI:456216"/>
        <dbReference type="EC" id="2.7.11.1"/>
    </reaction>
</comment>
<sequence length="417" mass="46653">MSRIYDNWEKLVGAVVRREKDRRLALFQSFSSSSSIGGVSSRLSFDAAVDTNVSSRFSFDFNPFVGDVHVPAGDKHMDEAGSSNWDVGFQPLNEVSSSSSQKFDPADLSNQNIFFFRNVMAIEYEEIKKATKNFKPDLLLGEGGFGPVYKGWIHEHHLTAVKPGSGIAVAVKKLNTGGYQGRQEWVDEINYLSQLRHPNLVKLIGYSFDTDNRIVVYEFMHRGSLDNHLFRRRHQVLPWATRIKVAVGAARALAFLHNLEVPIIHRNIKCSDILLDDDFNTKLSDFGLARDGPTGDMTHVSTRVMGTYGYAAPEYLATGHLTTRCDVYGFGVVLVELISGLRVIDKNRPHGEHYLMKWAKPYLGNNGKLSRIMDSRLEGRYPHKAAYEVGKIALQCVSSDPSLRPAMAEVVAALENL</sequence>
<dbReference type="InterPro" id="IPR000719">
    <property type="entry name" value="Prot_kinase_dom"/>
</dbReference>
<comment type="subcellular location">
    <subcellularLocation>
        <location evidence="1">Cell membrane</location>
    </subcellularLocation>
</comment>
<dbReference type="SUPFAM" id="SSF56112">
    <property type="entry name" value="Protein kinase-like (PK-like)"/>
    <property type="match status" value="1"/>
</dbReference>
<evidence type="ECO:0000256" key="1">
    <source>
        <dbReference type="ARBA" id="ARBA00004236"/>
    </source>
</evidence>
<keyword evidence="3" id="KW-0472">Membrane</keyword>
<dbReference type="FunFam" id="1.10.510.10:FF:000095">
    <property type="entry name" value="protein STRUBBELIG-RECEPTOR FAMILY 8"/>
    <property type="match status" value="1"/>
</dbReference>
<reference evidence="11 12" key="1">
    <citation type="journal article" date="2021" name="Nat. Commun.">
        <title>Incipient diploidization of the medicinal plant Perilla within 10,000 years.</title>
        <authorList>
            <person name="Zhang Y."/>
            <person name="Shen Q."/>
            <person name="Leng L."/>
            <person name="Zhang D."/>
            <person name="Chen S."/>
            <person name="Shi Y."/>
            <person name="Ning Z."/>
            <person name="Chen S."/>
        </authorList>
    </citation>
    <scope>NUCLEOTIDE SEQUENCE [LARGE SCALE GENOMIC DNA]</scope>
    <source>
        <strain evidence="12">cv. PC099</strain>
    </source>
</reference>
<evidence type="ECO:0000256" key="4">
    <source>
        <dbReference type="ARBA" id="ARBA00022679"/>
    </source>
</evidence>
<evidence type="ECO:0000256" key="2">
    <source>
        <dbReference type="ARBA" id="ARBA00012513"/>
    </source>
</evidence>
<dbReference type="PROSITE" id="PS50011">
    <property type="entry name" value="PROTEIN_KINASE_DOM"/>
    <property type="match status" value="1"/>
</dbReference>
<keyword evidence="3" id="KW-1003">Cell membrane</keyword>
<evidence type="ECO:0000256" key="7">
    <source>
        <dbReference type="ARBA" id="ARBA00022840"/>
    </source>
</evidence>
<dbReference type="GO" id="GO:0005524">
    <property type="term" value="F:ATP binding"/>
    <property type="evidence" value="ECO:0007669"/>
    <property type="project" value="UniProtKB-KW"/>
</dbReference>
<gene>
    <name evidence="11" type="ORF">C2S53_020474</name>
</gene>
<keyword evidence="6 11" id="KW-0418">Kinase</keyword>
<evidence type="ECO:0000313" key="12">
    <source>
        <dbReference type="Proteomes" id="UP001190926"/>
    </source>
</evidence>
<proteinExistence type="predicted"/>
<keyword evidence="7" id="KW-0067">ATP-binding</keyword>
<dbReference type="GO" id="GO:0004674">
    <property type="term" value="F:protein serine/threonine kinase activity"/>
    <property type="evidence" value="ECO:0007669"/>
    <property type="project" value="UniProtKB-EC"/>
</dbReference>
<evidence type="ECO:0000256" key="6">
    <source>
        <dbReference type="ARBA" id="ARBA00022777"/>
    </source>
</evidence>
<evidence type="ECO:0000256" key="8">
    <source>
        <dbReference type="ARBA" id="ARBA00047899"/>
    </source>
</evidence>
<dbReference type="InterPro" id="IPR011009">
    <property type="entry name" value="Kinase-like_dom_sf"/>
</dbReference>
<evidence type="ECO:0000313" key="11">
    <source>
        <dbReference type="EMBL" id="KAH6829205.1"/>
    </source>
</evidence>
<keyword evidence="4" id="KW-0808">Transferase</keyword>
<dbReference type="Gene3D" id="1.10.510.10">
    <property type="entry name" value="Transferase(Phosphotransferase) domain 1"/>
    <property type="match status" value="1"/>
</dbReference>
<dbReference type="Pfam" id="PF07714">
    <property type="entry name" value="PK_Tyr_Ser-Thr"/>
    <property type="match status" value="1"/>
</dbReference>
<dbReference type="Proteomes" id="UP001190926">
    <property type="component" value="Unassembled WGS sequence"/>
</dbReference>
<keyword evidence="12" id="KW-1185">Reference proteome</keyword>
<name>A0AAD4J8K6_PERFH</name>
<dbReference type="EMBL" id="SDAM02000112">
    <property type="protein sequence ID" value="KAH6829205.1"/>
    <property type="molecule type" value="Genomic_DNA"/>
</dbReference>
<comment type="caution">
    <text evidence="11">The sequence shown here is derived from an EMBL/GenBank/DDBJ whole genome shotgun (WGS) entry which is preliminary data.</text>
</comment>
<dbReference type="AlphaFoldDB" id="A0AAD4J8K6"/>
<dbReference type="GO" id="GO:0005886">
    <property type="term" value="C:plasma membrane"/>
    <property type="evidence" value="ECO:0007669"/>
    <property type="project" value="UniProtKB-SubCell"/>
</dbReference>
<accession>A0AAD4J8K6</accession>
<evidence type="ECO:0000256" key="9">
    <source>
        <dbReference type="ARBA" id="ARBA00048679"/>
    </source>
</evidence>
<dbReference type="InterPro" id="IPR050823">
    <property type="entry name" value="Plant_Ser_Thr_Prot_Kinase"/>
</dbReference>